<dbReference type="Proteomes" id="UP001274830">
    <property type="component" value="Unassembled WGS sequence"/>
</dbReference>
<evidence type="ECO:0000256" key="6">
    <source>
        <dbReference type="ARBA" id="ARBA00022490"/>
    </source>
</evidence>
<organism evidence="13 14">
    <name type="scientific">Recurvomyces mirabilis</name>
    <dbReference type="NCBI Taxonomy" id="574656"/>
    <lineage>
        <taxon>Eukaryota</taxon>
        <taxon>Fungi</taxon>
        <taxon>Dikarya</taxon>
        <taxon>Ascomycota</taxon>
        <taxon>Pezizomycotina</taxon>
        <taxon>Dothideomycetes</taxon>
        <taxon>Dothideomycetidae</taxon>
        <taxon>Mycosphaerellales</taxon>
        <taxon>Teratosphaeriaceae</taxon>
        <taxon>Recurvomyces</taxon>
    </lineage>
</organism>
<name>A0AAE0WWX6_9PEZI</name>
<dbReference type="SUPFAM" id="SSF81631">
    <property type="entry name" value="PAP/OAS1 substrate-binding domain"/>
    <property type="match status" value="1"/>
</dbReference>
<comment type="caution">
    <text evidence="13">The sequence shown here is derived from an EMBL/GenBank/DDBJ whole genome shotgun (WGS) entry which is preliminary data.</text>
</comment>
<feature type="compositionally biased region" description="Low complexity" evidence="10">
    <location>
        <begin position="716"/>
        <end position="740"/>
    </location>
</feature>
<keyword evidence="8" id="KW-0479">Metal-binding</keyword>
<evidence type="ECO:0000256" key="9">
    <source>
        <dbReference type="ARBA" id="ARBA00022842"/>
    </source>
</evidence>
<feature type="region of interest" description="Disordered" evidence="10">
    <location>
        <begin position="716"/>
        <end position="741"/>
    </location>
</feature>
<dbReference type="Pfam" id="PF22600">
    <property type="entry name" value="MTPAP-like_central"/>
    <property type="match status" value="1"/>
</dbReference>
<feature type="domain" description="PAP-associated" evidence="11">
    <location>
        <begin position="566"/>
        <end position="639"/>
    </location>
</feature>
<feature type="region of interest" description="Disordered" evidence="10">
    <location>
        <begin position="324"/>
        <end position="366"/>
    </location>
</feature>
<dbReference type="EMBL" id="JAUTXT010000002">
    <property type="protein sequence ID" value="KAK3679326.1"/>
    <property type="molecule type" value="Genomic_DNA"/>
</dbReference>
<dbReference type="InterPro" id="IPR043519">
    <property type="entry name" value="NT_sf"/>
</dbReference>
<protein>
    <recommendedName>
        <fullName evidence="5">polynucleotide adenylyltransferase</fullName>
        <ecNumber evidence="5">2.7.7.19</ecNumber>
    </recommendedName>
</protein>
<dbReference type="AlphaFoldDB" id="A0AAE0WWX6"/>
<dbReference type="GO" id="GO:1990817">
    <property type="term" value="F:poly(A) RNA polymerase activity"/>
    <property type="evidence" value="ECO:0007669"/>
    <property type="project" value="UniProtKB-EC"/>
</dbReference>
<feature type="region of interest" description="Disordered" evidence="10">
    <location>
        <begin position="396"/>
        <end position="430"/>
    </location>
</feature>
<feature type="compositionally biased region" description="Polar residues" evidence="10">
    <location>
        <begin position="104"/>
        <end position="125"/>
    </location>
</feature>
<feature type="compositionally biased region" description="Polar residues" evidence="10">
    <location>
        <begin position="330"/>
        <end position="340"/>
    </location>
</feature>
<dbReference type="InterPro" id="IPR002058">
    <property type="entry name" value="PAP_assoc"/>
</dbReference>
<keyword evidence="6" id="KW-0963">Cytoplasm</keyword>
<evidence type="ECO:0000259" key="12">
    <source>
        <dbReference type="Pfam" id="PF22600"/>
    </source>
</evidence>
<evidence type="ECO:0000256" key="10">
    <source>
        <dbReference type="SAM" id="MobiDB-lite"/>
    </source>
</evidence>
<dbReference type="SUPFAM" id="SSF81301">
    <property type="entry name" value="Nucleotidyltransferase"/>
    <property type="match status" value="1"/>
</dbReference>
<dbReference type="EC" id="2.7.7.19" evidence="5"/>
<dbReference type="PANTHER" id="PTHR12271">
    <property type="entry name" value="POLY A POLYMERASE CID PAP -RELATED"/>
    <property type="match status" value="1"/>
</dbReference>
<feature type="compositionally biased region" description="Low complexity" evidence="10">
    <location>
        <begin position="34"/>
        <end position="43"/>
    </location>
</feature>
<evidence type="ECO:0000313" key="13">
    <source>
        <dbReference type="EMBL" id="KAK3679326.1"/>
    </source>
</evidence>
<proteinExistence type="inferred from homology"/>
<feature type="compositionally biased region" description="Polar residues" evidence="10">
    <location>
        <begin position="68"/>
        <end position="84"/>
    </location>
</feature>
<evidence type="ECO:0000259" key="11">
    <source>
        <dbReference type="Pfam" id="PF03828"/>
    </source>
</evidence>
<accession>A0AAE0WWX6</accession>
<dbReference type="PANTHER" id="PTHR12271:SF40">
    <property type="entry name" value="POLY(A) RNA POLYMERASE GLD2"/>
    <property type="match status" value="1"/>
</dbReference>
<evidence type="ECO:0000256" key="5">
    <source>
        <dbReference type="ARBA" id="ARBA00012388"/>
    </source>
</evidence>
<feature type="compositionally biased region" description="Polar residues" evidence="10">
    <location>
        <begin position="50"/>
        <end position="60"/>
    </location>
</feature>
<evidence type="ECO:0000256" key="3">
    <source>
        <dbReference type="ARBA" id="ARBA00004496"/>
    </source>
</evidence>
<feature type="region of interest" description="Disordered" evidence="10">
    <location>
        <begin position="1"/>
        <end position="168"/>
    </location>
</feature>
<feature type="compositionally biased region" description="Polar residues" evidence="10">
    <location>
        <begin position="151"/>
        <end position="160"/>
    </location>
</feature>
<keyword evidence="14" id="KW-1185">Reference proteome</keyword>
<evidence type="ECO:0000256" key="2">
    <source>
        <dbReference type="ARBA" id="ARBA00001946"/>
    </source>
</evidence>
<feature type="domain" description="Poly(A) RNA polymerase mitochondrial-like central palm" evidence="12">
    <location>
        <begin position="190"/>
        <end position="298"/>
    </location>
</feature>
<feature type="compositionally biased region" description="Polar residues" evidence="10">
    <location>
        <begin position="770"/>
        <end position="783"/>
    </location>
</feature>
<dbReference type="GO" id="GO:0050265">
    <property type="term" value="F:RNA uridylyltransferase activity"/>
    <property type="evidence" value="ECO:0007669"/>
    <property type="project" value="TreeGrafter"/>
</dbReference>
<reference evidence="13" key="1">
    <citation type="submission" date="2023-07" db="EMBL/GenBank/DDBJ databases">
        <title>Black Yeasts Isolated from many extreme environments.</title>
        <authorList>
            <person name="Coleine C."/>
            <person name="Stajich J.E."/>
            <person name="Selbmann L."/>
        </authorList>
    </citation>
    <scope>NUCLEOTIDE SEQUENCE</scope>
    <source>
        <strain evidence="13">CCFEE 5485</strain>
    </source>
</reference>
<evidence type="ECO:0000256" key="1">
    <source>
        <dbReference type="ARBA" id="ARBA00001936"/>
    </source>
</evidence>
<evidence type="ECO:0000256" key="4">
    <source>
        <dbReference type="ARBA" id="ARBA00008593"/>
    </source>
</evidence>
<comment type="cofactor">
    <cofactor evidence="1">
        <name>Mn(2+)</name>
        <dbReference type="ChEBI" id="CHEBI:29035"/>
    </cofactor>
</comment>
<dbReference type="CDD" id="cd05402">
    <property type="entry name" value="NT_PAP_TUTase"/>
    <property type="match status" value="1"/>
</dbReference>
<dbReference type="GO" id="GO:0046872">
    <property type="term" value="F:metal ion binding"/>
    <property type="evidence" value="ECO:0007669"/>
    <property type="project" value="UniProtKB-KW"/>
</dbReference>
<evidence type="ECO:0000313" key="14">
    <source>
        <dbReference type="Proteomes" id="UP001274830"/>
    </source>
</evidence>
<feature type="region of interest" description="Disordered" evidence="10">
    <location>
        <begin position="798"/>
        <end position="820"/>
    </location>
</feature>
<gene>
    <name evidence="13" type="ORF">LTR78_000887</name>
</gene>
<comment type="similarity">
    <text evidence="4">Belongs to the DNA polymerase type-B-like family.</text>
</comment>
<feature type="compositionally biased region" description="Low complexity" evidence="10">
    <location>
        <begin position="89"/>
        <end position="103"/>
    </location>
</feature>
<sequence length="820" mass="90082">MDRAFEDDIRQKLQLSQGHGNGQTTEGSAGPVRQNQSQSTQQPQLPPGRQQYSTHPQSHARTARPPRQQAQSHTPQSTAQQQQRHANHRPSQQQRRMQTQGPQVTTGQNLSQSRAVASAQQNTPLDPSEFQRGGQVAGYYQRPQGPPRQLYNPNNASPARSSPMPMHHDVRSAQSQHLESLANVEIARVAMVAAERDEKEAFRERLESIVQEVCKADPERLPIVSLQTFGSFRSGFANAGSDMDLVIVLPDGSPANASLGLLEDDLPRALEKKLLQLGFGARLLTRTRVPIIKICEKPAESLLDKLREEREKWDYLDHDKKYPHLHEYDGNQQAGPNDISSALAGADGPARTNGASPNGAAGILAPPQPVDGALSIDANGTTNGATALAEAVEQLSVDESKSGNANKSEALATKPRRDNRPFTRERKAGPLDFSKSGVGIQCDINFFNPLGLHNTQLLRCYAFCDPRVTPMILFIKQWAKKRKINSSYSGTLSSYGYVLMVLHYLVNVARPAVLPNLQGPWRPSASCQLPGATRTECDGWTVDFWRNEEEIARALKAGQMSTNNEPLGSLLNGFFDYFSSMGNGPKFHWMQQVLSLRSQGGIQTKEEKGWVKAITEEGEGKKVQHRYLFCIEDPFELAHNVARTVTHPGIVAIRDEFRRAKRILMDIGFGREANDGGLFDELVEEVPEAVSLEVLEESTNGAVQTLMQRHALHTAQHAAQQNQRQVQNRGGNSRGPPNGRQQVQATKTIDMADNDAFPTLGGGCAKAKSKPTSRQNEANTSEISGEKAQALLAKIKQEKAGRHAEATATDVAESVLRGLD</sequence>
<feature type="compositionally biased region" description="Basic and acidic residues" evidence="10">
    <location>
        <begin position="1"/>
        <end position="11"/>
    </location>
</feature>
<comment type="subcellular location">
    <subcellularLocation>
        <location evidence="3">Cytoplasm</location>
    </subcellularLocation>
</comment>
<dbReference type="GO" id="GO:0031123">
    <property type="term" value="P:RNA 3'-end processing"/>
    <property type="evidence" value="ECO:0007669"/>
    <property type="project" value="TreeGrafter"/>
</dbReference>
<dbReference type="GO" id="GO:0010605">
    <property type="term" value="P:negative regulation of macromolecule metabolic process"/>
    <property type="evidence" value="ECO:0007669"/>
    <property type="project" value="UniProtKB-ARBA"/>
</dbReference>
<evidence type="ECO:0000256" key="8">
    <source>
        <dbReference type="ARBA" id="ARBA00022723"/>
    </source>
</evidence>
<dbReference type="Gene3D" id="1.10.1410.10">
    <property type="match status" value="1"/>
</dbReference>
<dbReference type="Pfam" id="PF03828">
    <property type="entry name" value="PAP_assoc"/>
    <property type="match status" value="1"/>
</dbReference>
<evidence type="ECO:0000256" key="7">
    <source>
        <dbReference type="ARBA" id="ARBA00022679"/>
    </source>
</evidence>
<keyword evidence="9" id="KW-0460">Magnesium</keyword>
<dbReference type="GO" id="GO:0005737">
    <property type="term" value="C:cytoplasm"/>
    <property type="evidence" value="ECO:0007669"/>
    <property type="project" value="UniProtKB-SubCell"/>
</dbReference>
<dbReference type="Gene3D" id="3.30.460.10">
    <property type="entry name" value="Beta Polymerase, domain 2"/>
    <property type="match status" value="1"/>
</dbReference>
<feature type="compositionally biased region" description="Basic and acidic residues" evidence="10">
    <location>
        <begin position="415"/>
        <end position="429"/>
    </location>
</feature>
<comment type="cofactor">
    <cofactor evidence="2">
        <name>Mg(2+)</name>
        <dbReference type="ChEBI" id="CHEBI:18420"/>
    </cofactor>
</comment>
<keyword evidence="7" id="KW-0808">Transferase</keyword>
<dbReference type="InterPro" id="IPR054708">
    <property type="entry name" value="MTPAP-like_central"/>
</dbReference>
<feature type="compositionally biased region" description="Polar residues" evidence="10">
    <location>
        <begin position="13"/>
        <end position="27"/>
    </location>
</feature>
<feature type="region of interest" description="Disordered" evidence="10">
    <location>
        <begin position="753"/>
        <end position="785"/>
    </location>
</feature>